<dbReference type="EMBL" id="UYJE01009002">
    <property type="protein sequence ID" value="VDI69131.1"/>
    <property type="molecule type" value="Genomic_DNA"/>
</dbReference>
<name>A0A8B6GUQ5_MYTGA</name>
<keyword evidence="3" id="KW-1185">Reference proteome</keyword>
<sequence>MNLDMMILARCAPGHSFVNPAERVMSILNLALQNVALERKESTEEMKKILKNCNSMAAVRSLAEKTPEVKTAWIESIEPVASLLRNRFLRLKLKDDPVKAMDPVRDDEIDIMKRHLRALFPDLNLTKLQKVHTKTDDTDRPSLKAKPSKEKGLNPGTVGHAGLNVAQEDHEMEHEQEEFGVPTPDAHMCITQNARSVVVCVECRKPRIVYSNHKLTDRQQISVTISTSEYEYTCGSPLLPPTNTMHKKVMCKLNLNCNSHVELAYYGSGLGQLDICSFCGGPEADTNVELKKQYKTVLPLCKTCESKGIAPFIQRPYGKSKKK</sequence>
<comment type="caution">
    <text evidence="2">The sequence shown here is derived from an EMBL/GenBank/DDBJ whole genome shotgun (WGS) entry which is preliminary data.</text>
</comment>
<dbReference type="AlphaFoldDB" id="A0A8B6GUQ5"/>
<evidence type="ECO:0000313" key="2">
    <source>
        <dbReference type="EMBL" id="VDI69131.1"/>
    </source>
</evidence>
<evidence type="ECO:0000313" key="3">
    <source>
        <dbReference type="Proteomes" id="UP000596742"/>
    </source>
</evidence>
<evidence type="ECO:0000256" key="1">
    <source>
        <dbReference type="SAM" id="MobiDB-lite"/>
    </source>
</evidence>
<reference evidence="2" key="1">
    <citation type="submission" date="2018-11" db="EMBL/GenBank/DDBJ databases">
        <authorList>
            <person name="Alioto T."/>
            <person name="Alioto T."/>
        </authorList>
    </citation>
    <scope>NUCLEOTIDE SEQUENCE</scope>
</reference>
<protein>
    <submittedName>
        <fullName evidence="2">Uncharacterized protein</fullName>
    </submittedName>
</protein>
<feature type="region of interest" description="Disordered" evidence="1">
    <location>
        <begin position="131"/>
        <end position="160"/>
    </location>
</feature>
<gene>
    <name evidence="2" type="ORF">MGAL_10B089075</name>
</gene>
<feature type="compositionally biased region" description="Basic and acidic residues" evidence="1">
    <location>
        <begin position="133"/>
        <end position="152"/>
    </location>
</feature>
<organism evidence="2 3">
    <name type="scientific">Mytilus galloprovincialis</name>
    <name type="common">Mediterranean mussel</name>
    <dbReference type="NCBI Taxonomy" id="29158"/>
    <lineage>
        <taxon>Eukaryota</taxon>
        <taxon>Metazoa</taxon>
        <taxon>Spiralia</taxon>
        <taxon>Lophotrochozoa</taxon>
        <taxon>Mollusca</taxon>
        <taxon>Bivalvia</taxon>
        <taxon>Autobranchia</taxon>
        <taxon>Pteriomorphia</taxon>
        <taxon>Mytilida</taxon>
        <taxon>Mytiloidea</taxon>
        <taxon>Mytilidae</taxon>
        <taxon>Mytilinae</taxon>
        <taxon>Mytilus</taxon>
    </lineage>
</organism>
<dbReference type="OrthoDB" id="6153240at2759"/>
<dbReference type="Proteomes" id="UP000596742">
    <property type="component" value="Unassembled WGS sequence"/>
</dbReference>
<proteinExistence type="predicted"/>
<accession>A0A8B6GUQ5</accession>